<dbReference type="InterPro" id="IPR011268">
    <property type="entry name" value="Purine_phosphorylase"/>
</dbReference>
<feature type="non-terminal residue" evidence="8">
    <location>
        <position position="144"/>
    </location>
</feature>
<evidence type="ECO:0000256" key="5">
    <source>
        <dbReference type="ARBA" id="ARBA00022679"/>
    </source>
</evidence>
<gene>
    <name evidence="8" type="ORF">LEA_11155</name>
</gene>
<dbReference type="EC" id="2.4.2.1" evidence="3"/>
<evidence type="ECO:0000256" key="1">
    <source>
        <dbReference type="ARBA" id="ARBA00005058"/>
    </source>
</evidence>
<evidence type="ECO:0000256" key="2">
    <source>
        <dbReference type="ARBA" id="ARBA00006751"/>
    </source>
</evidence>
<sequence>MADIIERNAEYIRSKITEIPKTAIVLGSGLGDMGEKIENPVYIDYGELEGFAVSTAPGHKGRFIVGRLSGKTVICMQGRLHCYEGWELDKVVLPIRVMRALGAENLILTNAAGGVNLDFKPGDIMLITDHINFMGRNPLVGKND</sequence>
<keyword evidence="4" id="KW-0328">Glycosyltransferase</keyword>
<organism evidence="8">
    <name type="scientific">human gut metagenome</name>
    <dbReference type="NCBI Taxonomy" id="408170"/>
    <lineage>
        <taxon>unclassified sequences</taxon>
        <taxon>metagenomes</taxon>
        <taxon>organismal metagenomes</taxon>
    </lineage>
</organism>
<dbReference type="UniPathway" id="UPA00606"/>
<dbReference type="GO" id="GO:0004731">
    <property type="term" value="F:purine-nucleoside phosphorylase activity"/>
    <property type="evidence" value="ECO:0007669"/>
    <property type="project" value="UniProtKB-EC"/>
</dbReference>
<dbReference type="InterPro" id="IPR000845">
    <property type="entry name" value="Nucleoside_phosphorylase_d"/>
</dbReference>
<keyword evidence="5" id="KW-0808">Transferase</keyword>
<dbReference type="AlphaFoldDB" id="K1T1P8"/>
<protein>
    <recommendedName>
        <fullName evidence="3">purine-nucleoside phosphorylase</fullName>
        <ecNumber evidence="3">2.4.2.1</ecNumber>
    </recommendedName>
    <alternativeName>
        <fullName evidence="6">Inosine-guanosine phosphorylase</fullName>
    </alternativeName>
</protein>
<evidence type="ECO:0000256" key="3">
    <source>
        <dbReference type="ARBA" id="ARBA00011886"/>
    </source>
</evidence>
<evidence type="ECO:0000256" key="4">
    <source>
        <dbReference type="ARBA" id="ARBA00022676"/>
    </source>
</evidence>
<dbReference type="Gene3D" id="3.40.50.1580">
    <property type="entry name" value="Nucleoside phosphorylase domain"/>
    <property type="match status" value="1"/>
</dbReference>
<dbReference type="InterPro" id="IPR018099">
    <property type="entry name" value="Purine_phosphorylase-2_CS"/>
</dbReference>
<dbReference type="Pfam" id="PF01048">
    <property type="entry name" value="PNP_UDP_1"/>
    <property type="match status" value="1"/>
</dbReference>
<dbReference type="GO" id="GO:0009116">
    <property type="term" value="P:nucleoside metabolic process"/>
    <property type="evidence" value="ECO:0007669"/>
    <property type="project" value="InterPro"/>
</dbReference>
<evidence type="ECO:0000313" key="8">
    <source>
        <dbReference type="EMBL" id="EKC63808.1"/>
    </source>
</evidence>
<dbReference type="PANTHER" id="PTHR11904:SF9">
    <property type="entry name" value="PURINE NUCLEOSIDE PHOSPHORYLASE-RELATED"/>
    <property type="match status" value="1"/>
</dbReference>
<comment type="pathway">
    <text evidence="1">Purine metabolism; purine nucleoside salvage.</text>
</comment>
<dbReference type="GO" id="GO:0005737">
    <property type="term" value="C:cytoplasm"/>
    <property type="evidence" value="ECO:0007669"/>
    <property type="project" value="TreeGrafter"/>
</dbReference>
<comment type="similarity">
    <text evidence="2">Belongs to the PNP/MTAP phosphorylase family.</text>
</comment>
<dbReference type="PROSITE" id="PS01240">
    <property type="entry name" value="PNP_MTAP_2"/>
    <property type="match status" value="1"/>
</dbReference>
<dbReference type="CDD" id="cd09009">
    <property type="entry name" value="PNP-EcPNPII_like"/>
    <property type="match status" value="1"/>
</dbReference>
<accession>K1T1P8</accession>
<comment type="caution">
    <text evidence="8">The sequence shown here is derived from an EMBL/GenBank/DDBJ whole genome shotgun (WGS) entry which is preliminary data.</text>
</comment>
<proteinExistence type="inferred from homology"/>
<feature type="domain" description="Nucleoside phosphorylase" evidence="7">
    <location>
        <begin position="22"/>
        <end position="143"/>
    </location>
</feature>
<evidence type="ECO:0000259" key="7">
    <source>
        <dbReference type="Pfam" id="PF01048"/>
    </source>
</evidence>
<reference evidence="8" key="1">
    <citation type="journal article" date="2013" name="Environ. Microbiol.">
        <title>Microbiota from the distal guts of lean and obese adolescents exhibit partial functional redundancy besides clear differences in community structure.</title>
        <authorList>
            <person name="Ferrer M."/>
            <person name="Ruiz A."/>
            <person name="Lanza F."/>
            <person name="Haange S.B."/>
            <person name="Oberbach A."/>
            <person name="Till H."/>
            <person name="Bargiela R."/>
            <person name="Campoy C."/>
            <person name="Segura M.T."/>
            <person name="Richter M."/>
            <person name="von Bergen M."/>
            <person name="Seifert J."/>
            <person name="Suarez A."/>
        </authorList>
    </citation>
    <scope>NUCLEOTIDE SEQUENCE</scope>
</reference>
<dbReference type="EMBL" id="AJWY01007504">
    <property type="protein sequence ID" value="EKC63808.1"/>
    <property type="molecule type" value="Genomic_DNA"/>
</dbReference>
<name>K1T1P8_9ZZZZ</name>
<dbReference type="PANTHER" id="PTHR11904">
    <property type="entry name" value="METHYLTHIOADENOSINE/PURINE NUCLEOSIDE PHOSPHORYLASE"/>
    <property type="match status" value="1"/>
</dbReference>
<evidence type="ECO:0000256" key="6">
    <source>
        <dbReference type="ARBA" id="ARBA00031036"/>
    </source>
</evidence>
<dbReference type="SUPFAM" id="SSF53167">
    <property type="entry name" value="Purine and uridine phosphorylases"/>
    <property type="match status" value="1"/>
</dbReference>
<dbReference type="InterPro" id="IPR035994">
    <property type="entry name" value="Nucleoside_phosphorylase_sf"/>
</dbReference>